<evidence type="ECO:0000256" key="1">
    <source>
        <dbReference type="ARBA" id="ARBA00004141"/>
    </source>
</evidence>
<sequence length="429" mass="46762">MWGFAMSYGVFQEYYHDNWTLQGSRNVTGVIGTTSNGVIYLSIPFLFALFTKRWARRRQSAALCGTALTCASFIISSFSRSAWQLVLAHGVLAGIGCALMYSPTTLSLGEWFDSSHGTVNRAVAYGVTLSCKNIVGSAGPFLFRGLLDRYGFRTTLRIWAAVVAGTSMSAILLIPTHPSKLSPSSQRTRKISWRFLNHRTFYIYTFAIILQSCGYGIPQTYLGQYAHEVTLLSQRWATILLALFNIPGILSSFFFGYLSDNKHLSLSASTVTAISAGGSGLSAFIFWGLSLKNSITLIILFSITFGFFSSGYSSTWGGVLNEMEQEAGQWNEAIDTGLIYGLLNGARGIGYISGGLASIQLLQARSMSSAGAFAYGTSYGPLIVFTGLSSVLGGWGLLWNWEWKAGVYSLRDGLVLLYIQLKRTAGKCV</sequence>
<feature type="transmembrane region" description="Helical" evidence="3">
    <location>
        <begin position="237"/>
        <end position="258"/>
    </location>
</feature>
<dbReference type="OrthoDB" id="2213137at2759"/>
<dbReference type="GO" id="GO:0016020">
    <property type="term" value="C:membrane"/>
    <property type="evidence" value="ECO:0007669"/>
    <property type="project" value="UniProtKB-SubCell"/>
</dbReference>
<dbReference type="Gene3D" id="1.20.1250.20">
    <property type="entry name" value="MFS general substrate transporter like domains"/>
    <property type="match status" value="2"/>
</dbReference>
<dbReference type="PANTHER" id="PTHR11360">
    <property type="entry name" value="MONOCARBOXYLATE TRANSPORTER"/>
    <property type="match status" value="1"/>
</dbReference>
<reference evidence="5" key="2">
    <citation type="submission" date="2015-01" db="EMBL/GenBank/DDBJ databases">
        <title>Evolutionary Origins and Diversification of the Mycorrhizal Mutualists.</title>
        <authorList>
            <consortium name="DOE Joint Genome Institute"/>
            <consortium name="Mycorrhizal Genomics Consortium"/>
            <person name="Kohler A."/>
            <person name="Kuo A."/>
            <person name="Nagy L.G."/>
            <person name="Floudas D."/>
            <person name="Copeland A."/>
            <person name="Barry K.W."/>
            <person name="Cichocki N."/>
            <person name="Veneault-Fourrey C."/>
            <person name="LaButti K."/>
            <person name="Lindquist E.A."/>
            <person name="Lipzen A."/>
            <person name="Lundell T."/>
            <person name="Morin E."/>
            <person name="Murat C."/>
            <person name="Riley R."/>
            <person name="Ohm R."/>
            <person name="Sun H."/>
            <person name="Tunlid A."/>
            <person name="Henrissat B."/>
            <person name="Grigoriev I.V."/>
            <person name="Hibbett D.S."/>
            <person name="Martin F."/>
        </authorList>
    </citation>
    <scope>NUCLEOTIDE SEQUENCE [LARGE SCALE GENOMIC DNA]</scope>
    <source>
        <strain evidence="5">Zn</strain>
    </source>
</reference>
<dbReference type="InterPro" id="IPR036259">
    <property type="entry name" value="MFS_trans_sf"/>
</dbReference>
<gene>
    <name evidence="4" type="ORF">OIDMADRAFT_185168</name>
</gene>
<dbReference type="Proteomes" id="UP000054321">
    <property type="component" value="Unassembled WGS sequence"/>
</dbReference>
<evidence type="ECO:0000313" key="4">
    <source>
        <dbReference type="EMBL" id="KIN06801.1"/>
    </source>
</evidence>
<feature type="transmembrane region" description="Helical" evidence="3">
    <location>
        <begin position="27"/>
        <end position="49"/>
    </location>
</feature>
<accession>A0A0C3HEZ2</accession>
<dbReference type="InterPro" id="IPR011701">
    <property type="entry name" value="MFS"/>
</dbReference>
<dbReference type="PANTHER" id="PTHR11360:SF156">
    <property type="entry name" value="MONOCARBOXYLATE TRANSPORTER, PUTATIVE (AFU_ORTHOLOGUE AFUA_4G14260)-RELATED"/>
    <property type="match status" value="1"/>
</dbReference>
<protein>
    <recommendedName>
        <fullName evidence="6">Major facilitator superfamily (MFS) profile domain-containing protein</fullName>
    </recommendedName>
</protein>
<feature type="transmembrane region" description="Helical" evidence="3">
    <location>
        <begin position="85"/>
        <end position="101"/>
    </location>
</feature>
<dbReference type="GO" id="GO:0022857">
    <property type="term" value="F:transmembrane transporter activity"/>
    <property type="evidence" value="ECO:0007669"/>
    <property type="project" value="InterPro"/>
</dbReference>
<keyword evidence="5" id="KW-1185">Reference proteome</keyword>
<organism evidence="4 5">
    <name type="scientific">Oidiodendron maius (strain Zn)</name>
    <dbReference type="NCBI Taxonomy" id="913774"/>
    <lineage>
        <taxon>Eukaryota</taxon>
        <taxon>Fungi</taxon>
        <taxon>Dikarya</taxon>
        <taxon>Ascomycota</taxon>
        <taxon>Pezizomycotina</taxon>
        <taxon>Leotiomycetes</taxon>
        <taxon>Leotiomycetes incertae sedis</taxon>
        <taxon>Myxotrichaceae</taxon>
        <taxon>Oidiodendron</taxon>
    </lineage>
</organism>
<name>A0A0C3HEZ2_OIDMZ</name>
<evidence type="ECO:0008006" key="6">
    <source>
        <dbReference type="Google" id="ProtNLM"/>
    </source>
</evidence>
<feature type="transmembrane region" description="Helical" evidence="3">
    <location>
        <begin position="295"/>
        <end position="316"/>
    </location>
</feature>
<feature type="transmembrane region" description="Helical" evidence="3">
    <location>
        <begin position="61"/>
        <end position="79"/>
    </location>
</feature>
<evidence type="ECO:0000256" key="2">
    <source>
        <dbReference type="ARBA" id="ARBA00006727"/>
    </source>
</evidence>
<comment type="subcellular location">
    <subcellularLocation>
        <location evidence="1">Membrane</location>
        <topology evidence="1">Multi-pass membrane protein</topology>
    </subcellularLocation>
</comment>
<keyword evidence="3" id="KW-0812">Transmembrane</keyword>
<dbReference type="EMBL" id="KN832870">
    <property type="protein sequence ID" value="KIN06801.1"/>
    <property type="molecule type" value="Genomic_DNA"/>
</dbReference>
<comment type="similarity">
    <text evidence="2">Belongs to the major facilitator superfamily. Monocarboxylate porter (TC 2.A.1.13) family.</text>
</comment>
<feature type="transmembrane region" description="Helical" evidence="3">
    <location>
        <begin position="196"/>
        <end position="217"/>
    </location>
</feature>
<reference evidence="4 5" key="1">
    <citation type="submission" date="2014-04" db="EMBL/GenBank/DDBJ databases">
        <authorList>
            <consortium name="DOE Joint Genome Institute"/>
            <person name="Kuo A."/>
            <person name="Martino E."/>
            <person name="Perotto S."/>
            <person name="Kohler A."/>
            <person name="Nagy L.G."/>
            <person name="Floudas D."/>
            <person name="Copeland A."/>
            <person name="Barry K.W."/>
            <person name="Cichocki N."/>
            <person name="Veneault-Fourrey C."/>
            <person name="LaButti K."/>
            <person name="Lindquist E.A."/>
            <person name="Lipzen A."/>
            <person name="Lundell T."/>
            <person name="Morin E."/>
            <person name="Murat C."/>
            <person name="Sun H."/>
            <person name="Tunlid A."/>
            <person name="Henrissat B."/>
            <person name="Grigoriev I.V."/>
            <person name="Hibbett D.S."/>
            <person name="Martin F."/>
            <person name="Nordberg H.P."/>
            <person name="Cantor M.N."/>
            <person name="Hua S.X."/>
        </authorList>
    </citation>
    <scope>NUCLEOTIDE SEQUENCE [LARGE SCALE GENOMIC DNA]</scope>
    <source>
        <strain evidence="4 5">Zn</strain>
    </source>
</reference>
<evidence type="ECO:0000256" key="3">
    <source>
        <dbReference type="SAM" id="Phobius"/>
    </source>
</evidence>
<feature type="transmembrane region" description="Helical" evidence="3">
    <location>
        <begin position="379"/>
        <end position="401"/>
    </location>
</feature>
<keyword evidence="3" id="KW-1133">Transmembrane helix</keyword>
<dbReference type="InterPro" id="IPR050327">
    <property type="entry name" value="Proton-linked_MCT"/>
</dbReference>
<feature type="transmembrane region" description="Helical" evidence="3">
    <location>
        <begin position="122"/>
        <end position="143"/>
    </location>
</feature>
<dbReference type="InParanoid" id="A0A0C3HEZ2"/>
<feature type="transmembrane region" description="Helical" evidence="3">
    <location>
        <begin position="155"/>
        <end position="175"/>
    </location>
</feature>
<keyword evidence="3" id="KW-0472">Membrane</keyword>
<feature type="transmembrane region" description="Helical" evidence="3">
    <location>
        <begin position="337"/>
        <end position="359"/>
    </location>
</feature>
<dbReference type="AlphaFoldDB" id="A0A0C3HEZ2"/>
<dbReference type="SUPFAM" id="SSF103473">
    <property type="entry name" value="MFS general substrate transporter"/>
    <property type="match status" value="1"/>
</dbReference>
<proteinExistence type="inferred from homology"/>
<dbReference type="HOGENOM" id="CLU_001265_1_2_1"/>
<dbReference type="Pfam" id="PF07690">
    <property type="entry name" value="MFS_1"/>
    <property type="match status" value="1"/>
</dbReference>
<evidence type="ECO:0000313" key="5">
    <source>
        <dbReference type="Proteomes" id="UP000054321"/>
    </source>
</evidence>
<feature type="transmembrane region" description="Helical" evidence="3">
    <location>
        <begin position="270"/>
        <end position="289"/>
    </location>
</feature>